<evidence type="ECO:0000313" key="2">
    <source>
        <dbReference type="Proteomes" id="UP001055879"/>
    </source>
</evidence>
<reference evidence="2" key="1">
    <citation type="journal article" date="2022" name="Mol. Ecol. Resour.">
        <title>The genomes of chicory, endive, great burdock and yacon provide insights into Asteraceae palaeo-polyploidization history and plant inulin production.</title>
        <authorList>
            <person name="Fan W."/>
            <person name="Wang S."/>
            <person name="Wang H."/>
            <person name="Wang A."/>
            <person name="Jiang F."/>
            <person name="Liu H."/>
            <person name="Zhao H."/>
            <person name="Xu D."/>
            <person name="Zhang Y."/>
        </authorList>
    </citation>
    <scope>NUCLEOTIDE SEQUENCE [LARGE SCALE GENOMIC DNA]</scope>
    <source>
        <strain evidence="2">cv. Niubang</strain>
    </source>
</reference>
<comment type="caution">
    <text evidence="1">The sequence shown here is derived from an EMBL/GenBank/DDBJ whole genome shotgun (WGS) entry which is preliminary data.</text>
</comment>
<protein>
    <submittedName>
        <fullName evidence="1">Uncharacterized protein</fullName>
    </submittedName>
</protein>
<reference evidence="1 2" key="2">
    <citation type="journal article" date="2022" name="Mol. Ecol. Resour.">
        <title>The genomes of chicory, endive, great burdock and yacon provide insights into Asteraceae paleo-polyploidization history and plant inulin production.</title>
        <authorList>
            <person name="Fan W."/>
            <person name="Wang S."/>
            <person name="Wang H."/>
            <person name="Wang A."/>
            <person name="Jiang F."/>
            <person name="Liu H."/>
            <person name="Zhao H."/>
            <person name="Xu D."/>
            <person name="Zhang Y."/>
        </authorList>
    </citation>
    <scope>NUCLEOTIDE SEQUENCE [LARGE SCALE GENOMIC DNA]</scope>
    <source>
        <strain evidence="2">cv. Niubang</strain>
    </source>
</reference>
<name>A0ACB8XLV1_ARCLA</name>
<keyword evidence="2" id="KW-1185">Reference proteome</keyword>
<evidence type="ECO:0000313" key="1">
    <source>
        <dbReference type="EMBL" id="KAI3668912.1"/>
    </source>
</evidence>
<dbReference type="Proteomes" id="UP001055879">
    <property type="component" value="Linkage Group LG16"/>
</dbReference>
<dbReference type="EMBL" id="CM042062">
    <property type="protein sequence ID" value="KAI3668912.1"/>
    <property type="molecule type" value="Genomic_DNA"/>
</dbReference>
<proteinExistence type="predicted"/>
<sequence length="258" mass="29329">MATTNRPSAALVATRLGSLRRNREILEAKVLNYVIAPFTIEYEWSIGADWACFGVFPGLFEVQENKNPMRIWEVCAENVGFRHFDCFGLGKSKESFCAIWGFWKDCGNSKAKRETLTQCGNKKINNVIGNPTDAFRTLRDLKLLRHIRHENVTGLKDVMFPIYRNSFKDEYLVYDLWIPIFIILSSSHTRSRMITANSSCFRVVVQGEGPSPHYGHVMDLVGQRYLVTVSGNDGTFSGIILNSMLLFPGYSDGYELLF</sequence>
<organism evidence="1 2">
    <name type="scientific">Arctium lappa</name>
    <name type="common">Greater burdock</name>
    <name type="synonym">Lappa major</name>
    <dbReference type="NCBI Taxonomy" id="4217"/>
    <lineage>
        <taxon>Eukaryota</taxon>
        <taxon>Viridiplantae</taxon>
        <taxon>Streptophyta</taxon>
        <taxon>Embryophyta</taxon>
        <taxon>Tracheophyta</taxon>
        <taxon>Spermatophyta</taxon>
        <taxon>Magnoliopsida</taxon>
        <taxon>eudicotyledons</taxon>
        <taxon>Gunneridae</taxon>
        <taxon>Pentapetalae</taxon>
        <taxon>asterids</taxon>
        <taxon>campanulids</taxon>
        <taxon>Asterales</taxon>
        <taxon>Asteraceae</taxon>
        <taxon>Carduoideae</taxon>
        <taxon>Cardueae</taxon>
        <taxon>Arctiinae</taxon>
        <taxon>Arctium</taxon>
    </lineage>
</organism>
<accession>A0ACB8XLV1</accession>
<gene>
    <name evidence="1" type="ORF">L6452_40129</name>
</gene>